<reference evidence="3" key="1">
    <citation type="submission" date="2017-02" db="EMBL/GenBank/DDBJ databases">
        <authorList>
            <person name="Varghese N."/>
            <person name="Submissions S."/>
        </authorList>
    </citation>
    <scope>NUCLEOTIDE SEQUENCE [LARGE SCALE GENOMIC DNA]</scope>
    <source>
        <strain evidence="3">UM2</strain>
    </source>
</reference>
<organism evidence="2 3">
    <name type="scientific">Rhizorhabdus histidinilytica</name>
    <dbReference type="NCBI Taxonomy" id="439228"/>
    <lineage>
        <taxon>Bacteria</taxon>
        <taxon>Pseudomonadati</taxon>
        <taxon>Pseudomonadota</taxon>
        <taxon>Alphaproteobacteria</taxon>
        <taxon>Sphingomonadales</taxon>
        <taxon>Sphingomonadaceae</taxon>
        <taxon>Rhizorhabdus</taxon>
    </lineage>
</organism>
<evidence type="ECO:0000313" key="3">
    <source>
        <dbReference type="Proteomes" id="UP000189818"/>
    </source>
</evidence>
<feature type="transmembrane region" description="Helical" evidence="1">
    <location>
        <begin position="50"/>
        <end position="69"/>
    </location>
</feature>
<dbReference type="STRING" id="439228.SAMN06295920_1083"/>
<dbReference type="AlphaFoldDB" id="A0A1T5F066"/>
<keyword evidence="1" id="KW-0472">Membrane</keyword>
<evidence type="ECO:0008006" key="4">
    <source>
        <dbReference type="Google" id="ProtNLM"/>
    </source>
</evidence>
<dbReference type="EMBL" id="FUYM01000008">
    <property type="protein sequence ID" value="SKB89529.1"/>
    <property type="molecule type" value="Genomic_DNA"/>
</dbReference>
<proteinExistence type="predicted"/>
<keyword evidence="1" id="KW-0812">Transmembrane</keyword>
<sequence>MTIKSKAEAAGAGIKQRAARVGDYAGEKIRTGGEAARTAGRKAAEGVESFPVAALLGGLAVGAAIGTLLPRTRQEEELLGSIGGAINDRAKEAVSAARDAGQAKLDELGISTDAAGKQVGKLIDSLAKVAESAGNAAVDAVRS</sequence>
<name>A0A1T5F066_9SPHN</name>
<evidence type="ECO:0000313" key="2">
    <source>
        <dbReference type="EMBL" id="SKB89529.1"/>
    </source>
</evidence>
<dbReference type="RefSeq" id="WP_079649384.1">
    <property type="nucleotide sequence ID" value="NZ_FUYM01000008.1"/>
</dbReference>
<keyword evidence="1" id="KW-1133">Transmembrane helix</keyword>
<gene>
    <name evidence="2" type="ORF">SAMN06295920_1083</name>
</gene>
<keyword evidence="3" id="KW-1185">Reference proteome</keyword>
<protein>
    <recommendedName>
        <fullName evidence="4">YtxH domain-containing protein</fullName>
    </recommendedName>
</protein>
<dbReference type="OrthoDB" id="7571422at2"/>
<dbReference type="Proteomes" id="UP000189818">
    <property type="component" value="Unassembled WGS sequence"/>
</dbReference>
<evidence type="ECO:0000256" key="1">
    <source>
        <dbReference type="SAM" id="Phobius"/>
    </source>
</evidence>
<accession>A0A1T5F066</accession>